<dbReference type="EMBL" id="CASHTH010001957">
    <property type="protein sequence ID" value="CAI8022440.1"/>
    <property type="molecule type" value="Genomic_DNA"/>
</dbReference>
<protein>
    <submittedName>
        <fullName evidence="2">Uncharacterized protein</fullName>
    </submittedName>
</protein>
<dbReference type="Proteomes" id="UP001174909">
    <property type="component" value="Unassembled WGS sequence"/>
</dbReference>
<name>A0AA35S2W7_GEOBA</name>
<evidence type="ECO:0000313" key="2">
    <source>
        <dbReference type="EMBL" id="CAI8022440.1"/>
    </source>
</evidence>
<feature type="coiled-coil region" evidence="1">
    <location>
        <begin position="6"/>
        <end position="47"/>
    </location>
</feature>
<organism evidence="2 3">
    <name type="scientific">Geodia barretti</name>
    <name type="common">Barrett's horny sponge</name>
    <dbReference type="NCBI Taxonomy" id="519541"/>
    <lineage>
        <taxon>Eukaryota</taxon>
        <taxon>Metazoa</taxon>
        <taxon>Porifera</taxon>
        <taxon>Demospongiae</taxon>
        <taxon>Heteroscleromorpha</taxon>
        <taxon>Tetractinellida</taxon>
        <taxon>Astrophorina</taxon>
        <taxon>Geodiidae</taxon>
        <taxon>Geodia</taxon>
    </lineage>
</organism>
<evidence type="ECO:0000256" key="1">
    <source>
        <dbReference type="SAM" id="Coils"/>
    </source>
</evidence>
<proteinExistence type="predicted"/>
<keyword evidence="1" id="KW-0175">Coiled coil</keyword>
<accession>A0AA35S2W7</accession>
<reference evidence="2" key="1">
    <citation type="submission" date="2023-03" db="EMBL/GenBank/DDBJ databases">
        <authorList>
            <person name="Steffen K."/>
            <person name="Cardenas P."/>
        </authorList>
    </citation>
    <scope>NUCLEOTIDE SEQUENCE</scope>
</reference>
<dbReference type="AlphaFoldDB" id="A0AA35S2W7"/>
<sequence length="120" mass="14152">MMRLKCDTLQTENDQLRLRKTAASEQNRELKEDLSEKDVHIEKLKSENEKIAERERVAVKKCKELEARVRKLSDIHYDTTLELDHAFQVILDSKEVSEEFKKEVSVLKVEVEKIKNATWP</sequence>
<comment type="caution">
    <text evidence="2">The sequence shown here is derived from an EMBL/GenBank/DDBJ whole genome shotgun (WGS) entry which is preliminary data.</text>
</comment>
<evidence type="ECO:0000313" key="3">
    <source>
        <dbReference type="Proteomes" id="UP001174909"/>
    </source>
</evidence>
<keyword evidence="3" id="KW-1185">Reference proteome</keyword>
<gene>
    <name evidence="2" type="ORF">GBAR_LOCUS13181</name>
</gene>